<dbReference type="Pfam" id="PF17159">
    <property type="entry name" value="MASE3"/>
    <property type="match status" value="1"/>
</dbReference>
<evidence type="ECO:0000313" key="14">
    <source>
        <dbReference type="Proteomes" id="UP000256388"/>
    </source>
</evidence>
<dbReference type="GO" id="GO:0000155">
    <property type="term" value="F:phosphorelay sensor kinase activity"/>
    <property type="evidence" value="ECO:0007669"/>
    <property type="project" value="InterPro"/>
</dbReference>
<feature type="domain" description="PAC" evidence="12">
    <location>
        <begin position="493"/>
        <end position="545"/>
    </location>
</feature>
<evidence type="ECO:0000256" key="3">
    <source>
        <dbReference type="ARBA" id="ARBA00022553"/>
    </source>
</evidence>
<dbReference type="PANTHER" id="PTHR43065">
    <property type="entry name" value="SENSOR HISTIDINE KINASE"/>
    <property type="match status" value="1"/>
</dbReference>
<evidence type="ECO:0000259" key="12">
    <source>
        <dbReference type="PROSITE" id="PS50113"/>
    </source>
</evidence>
<comment type="caution">
    <text evidence="13">The sequence shown here is derived from an EMBL/GenBank/DDBJ whole genome shotgun (WGS) entry which is preliminary data.</text>
</comment>
<keyword evidence="8" id="KW-0902">Two-component regulatory system</keyword>
<dbReference type="OrthoDB" id="9784397at2"/>
<dbReference type="NCBIfam" id="TIGR00229">
    <property type="entry name" value="sensory_box"/>
    <property type="match status" value="2"/>
</dbReference>
<evidence type="ECO:0000256" key="7">
    <source>
        <dbReference type="ARBA" id="ARBA00022840"/>
    </source>
</evidence>
<dbReference type="CDD" id="cd00130">
    <property type="entry name" value="PAS"/>
    <property type="match status" value="2"/>
</dbReference>
<dbReference type="SUPFAM" id="SSF55874">
    <property type="entry name" value="ATPase domain of HSP90 chaperone/DNA topoisomerase II/histidine kinase"/>
    <property type="match status" value="1"/>
</dbReference>
<dbReference type="SMART" id="SM00387">
    <property type="entry name" value="HATPase_c"/>
    <property type="match status" value="1"/>
</dbReference>
<dbReference type="InterPro" id="IPR004358">
    <property type="entry name" value="Sig_transdc_His_kin-like_C"/>
</dbReference>
<feature type="transmembrane region" description="Helical" evidence="9">
    <location>
        <begin position="134"/>
        <end position="153"/>
    </location>
</feature>
<dbReference type="Proteomes" id="UP000256388">
    <property type="component" value="Unassembled WGS sequence"/>
</dbReference>
<feature type="transmembrane region" description="Helical" evidence="9">
    <location>
        <begin position="70"/>
        <end position="91"/>
    </location>
</feature>
<dbReference type="EMBL" id="QUMS01000003">
    <property type="protein sequence ID" value="REG07284.1"/>
    <property type="molecule type" value="Genomic_DNA"/>
</dbReference>
<evidence type="ECO:0000256" key="6">
    <source>
        <dbReference type="ARBA" id="ARBA00022777"/>
    </source>
</evidence>
<dbReference type="PRINTS" id="PR00344">
    <property type="entry name" value="BCTRLSENSOR"/>
</dbReference>
<dbReference type="GO" id="GO:0005524">
    <property type="term" value="F:ATP binding"/>
    <property type="evidence" value="ECO:0007669"/>
    <property type="project" value="UniProtKB-KW"/>
</dbReference>
<dbReference type="InterPro" id="IPR003661">
    <property type="entry name" value="HisK_dim/P_dom"/>
</dbReference>
<dbReference type="InterPro" id="IPR036890">
    <property type="entry name" value="HATPase_C_sf"/>
</dbReference>
<dbReference type="InterPro" id="IPR013656">
    <property type="entry name" value="PAS_4"/>
</dbReference>
<organism evidence="13 14">
    <name type="scientific">Pelolinea submarina</name>
    <dbReference type="NCBI Taxonomy" id="913107"/>
    <lineage>
        <taxon>Bacteria</taxon>
        <taxon>Bacillati</taxon>
        <taxon>Chloroflexota</taxon>
        <taxon>Anaerolineae</taxon>
        <taxon>Anaerolineales</taxon>
        <taxon>Anaerolineaceae</taxon>
        <taxon>Pelolinea</taxon>
    </lineage>
</organism>
<feature type="domain" description="Histidine kinase" evidence="10">
    <location>
        <begin position="812"/>
        <end position="1018"/>
    </location>
</feature>
<dbReference type="InterPro" id="IPR000014">
    <property type="entry name" value="PAS"/>
</dbReference>
<evidence type="ECO:0000256" key="9">
    <source>
        <dbReference type="SAM" id="Phobius"/>
    </source>
</evidence>
<feature type="transmembrane region" description="Helical" evidence="9">
    <location>
        <begin position="37"/>
        <end position="58"/>
    </location>
</feature>
<dbReference type="Pfam" id="PF08448">
    <property type="entry name" value="PAS_4"/>
    <property type="match status" value="1"/>
</dbReference>
<keyword evidence="6" id="KW-0418">Kinase</keyword>
<dbReference type="Pfam" id="PF02518">
    <property type="entry name" value="HATPase_c"/>
    <property type="match status" value="1"/>
</dbReference>
<feature type="transmembrane region" description="Helical" evidence="9">
    <location>
        <begin position="103"/>
        <end position="122"/>
    </location>
</feature>
<dbReference type="SMART" id="SM00091">
    <property type="entry name" value="PAS"/>
    <property type="match status" value="2"/>
</dbReference>
<dbReference type="InterPro" id="IPR033425">
    <property type="entry name" value="MASE3"/>
</dbReference>
<protein>
    <recommendedName>
        <fullName evidence="2">histidine kinase</fullName>
        <ecNumber evidence="2">2.7.13.3</ecNumber>
    </recommendedName>
</protein>
<keyword evidence="14" id="KW-1185">Reference proteome</keyword>
<keyword evidence="5" id="KW-0547">Nucleotide-binding</keyword>
<dbReference type="PROSITE" id="PS50112">
    <property type="entry name" value="PAS"/>
    <property type="match status" value="1"/>
</dbReference>
<evidence type="ECO:0000256" key="4">
    <source>
        <dbReference type="ARBA" id="ARBA00022679"/>
    </source>
</evidence>
<dbReference type="PROSITE" id="PS50113">
    <property type="entry name" value="PAC"/>
    <property type="match status" value="1"/>
</dbReference>
<evidence type="ECO:0000256" key="8">
    <source>
        <dbReference type="ARBA" id="ARBA00023012"/>
    </source>
</evidence>
<dbReference type="AlphaFoldDB" id="A0A347ZWA4"/>
<sequence length="1021" mass="116215">MNVQGNKRVGSNFAFVISTCILLLLNIIGFINELLFHFLIETIAIILCSCLFTVIWILREKIENGYYKILGIGLLFSSFFDLMHILTFTGMPIFPKLGVNHSFYFFLAGRFFQAVSFLVAPICIGKKIKNGLTLLFYSISTVIATFVIVHYSLPPLLSPAGSHTSPRTLIDFSIIVILILAFFFVYKKKEVLETKVFWIILGSTILAILSETIISLNTNETHLVSVLGLNLRMIAYFLLFQITIVTGITKPQQIFYHELQTSREQLQNLFNNLNEGICILDQHEKFIFSNPAADLIFLGGKGRLTGHNLSKFVSSEELQKITGETNNSNKNSSSSLELEITDSNQQKKSLIVFSSPRVVEGNIDGEFIIFHDISEMKENRSRLEEAGHLYQSLFMDAPIRIWENDYSEIKKAIDDLKDQGVIDFKDYFEKNPQFVKRMVQLAKVRTYNKLVEETYVQGNPTRKISSLTQIFWKESYKTYISELMAIATNQTRATYEMTTITPDNRIIYSIINLSVVSGENSDYSRVIISADDITEREKARLELQSSEEKFRLLAENSGVGIGYFDLKGNILYHNEKLMEQIGKPFEDDIGKHISDLYDKEVAERTLERIRRVSRSNETPTFVDYLDLPEGRKWYSMTYTRIMEDENHCIGVQIISHDITQQKEMETQLESLARFPRENPNPVMRLSKNGIVTYSNEGGYPILKVWNYEEKGKIPDYMKTIIQNCLNFGKPEIIEEKVNDNIVSLYMAPITDMNYVNIYGRDVTDLKNAEDKLLEYSKNLEKIVAEQTDELLLTQERLARQEKLAVMGQLASGVGHELRNPLAVINNAVYMLRLGATSQLSEPSDDYLDIIDQEVASANKIITDLLTFARIKPANLISTDIHVCLEELFKKFVPPENVNVKIDLPQNLPKVYVDDKQIDQVMANLIINAYQAIPNKGSLTITAMIEKNMLRLDFTDSGIGIPPENLEKIFEPLFSTKTKGIGLGLTISKTLIEANGGKIKVRSTLNKGTTFSIYLPREQPSK</sequence>
<dbReference type="SUPFAM" id="SSF55785">
    <property type="entry name" value="PYP-like sensor domain (PAS domain)"/>
    <property type="match status" value="2"/>
</dbReference>
<dbReference type="Gene3D" id="1.10.287.130">
    <property type="match status" value="1"/>
</dbReference>
<accession>A0A347ZWA4</accession>
<keyword evidence="3" id="KW-0597">Phosphoprotein</keyword>
<reference evidence="13 14" key="1">
    <citation type="submission" date="2018-08" db="EMBL/GenBank/DDBJ databases">
        <title>Genomic Encyclopedia of Type Strains, Phase IV (KMG-IV): sequencing the most valuable type-strain genomes for metagenomic binning, comparative biology and taxonomic classification.</title>
        <authorList>
            <person name="Goeker M."/>
        </authorList>
    </citation>
    <scope>NUCLEOTIDE SEQUENCE [LARGE SCALE GENOMIC DNA]</scope>
    <source>
        <strain evidence="13 14">DSM 23923</strain>
    </source>
</reference>
<dbReference type="Pfam" id="PF13426">
    <property type="entry name" value="PAS_9"/>
    <property type="match status" value="1"/>
</dbReference>
<evidence type="ECO:0000256" key="2">
    <source>
        <dbReference type="ARBA" id="ARBA00012438"/>
    </source>
</evidence>
<dbReference type="Gene3D" id="3.30.450.20">
    <property type="entry name" value="PAS domain"/>
    <property type="match status" value="3"/>
</dbReference>
<feature type="transmembrane region" description="Helical" evidence="9">
    <location>
        <begin position="168"/>
        <end position="186"/>
    </location>
</feature>
<dbReference type="EC" id="2.7.13.3" evidence="2"/>
<dbReference type="InterPro" id="IPR005467">
    <property type="entry name" value="His_kinase_dom"/>
</dbReference>
<dbReference type="SMART" id="SM00388">
    <property type="entry name" value="HisKA"/>
    <property type="match status" value="1"/>
</dbReference>
<keyword evidence="9" id="KW-1133">Transmembrane helix</keyword>
<dbReference type="InterPro" id="IPR000700">
    <property type="entry name" value="PAS-assoc_C"/>
</dbReference>
<evidence type="ECO:0000256" key="1">
    <source>
        <dbReference type="ARBA" id="ARBA00000085"/>
    </source>
</evidence>
<evidence type="ECO:0000313" key="13">
    <source>
        <dbReference type="EMBL" id="REG07284.1"/>
    </source>
</evidence>
<feature type="transmembrane region" description="Helical" evidence="9">
    <location>
        <begin position="12"/>
        <end position="31"/>
    </location>
</feature>
<dbReference type="InterPro" id="IPR035965">
    <property type="entry name" value="PAS-like_dom_sf"/>
</dbReference>
<evidence type="ECO:0000256" key="5">
    <source>
        <dbReference type="ARBA" id="ARBA00022741"/>
    </source>
</evidence>
<dbReference type="SUPFAM" id="SSF47384">
    <property type="entry name" value="Homodimeric domain of signal transducing histidine kinase"/>
    <property type="match status" value="1"/>
</dbReference>
<comment type="catalytic activity">
    <reaction evidence="1">
        <text>ATP + protein L-histidine = ADP + protein N-phospho-L-histidine.</text>
        <dbReference type="EC" id="2.7.13.3"/>
    </reaction>
</comment>
<dbReference type="Gene3D" id="3.30.565.10">
    <property type="entry name" value="Histidine kinase-like ATPase, C-terminal domain"/>
    <property type="match status" value="1"/>
</dbReference>
<keyword evidence="7" id="KW-0067">ATP-binding</keyword>
<keyword evidence="9" id="KW-0812">Transmembrane</keyword>
<name>A0A347ZWA4_9CHLR</name>
<dbReference type="PANTHER" id="PTHR43065:SF10">
    <property type="entry name" value="PEROXIDE STRESS-ACTIVATED HISTIDINE KINASE MAK3"/>
    <property type="match status" value="1"/>
</dbReference>
<gene>
    <name evidence="13" type="ORF">DFR64_2489</name>
</gene>
<keyword evidence="9" id="KW-0472">Membrane</keyword>
<dbReference type="PROSITE" id="PS50109">
    <property type="entry name" value="HIS_KIN"/>
    <property type="match status" value="1"/>
</dbReference>
<evidence type="ECO:0000259" key="10">
    <source>
        <dbReference type="PROSITE" id="PS50109"/>
    </source>
</evidence>
<feature type="transmembrane region" description="Helical" evidence="9">
    <location>
        <begin position="229"/>
        <end position="248"/>
    </location>
</feature>
<dbReference type="CDD" id="cd00082">
    <property type="entry name" value="HisKA"/>
    <property type="match status" value="1"/>
</dbReference>
<keyword evidence="4" id="KW-0808">Transferase</keyword>
<feature type="domain" description="PAS" evidence="11">
    <location>
        <begin position="546"/>
        <end position="616"/>
    </location>
</feature>
<proteinExistence type="predicted"/>
<dbReference type="RefSeq" id="WP_116225754.1">
    <property type="nucleotide sequence ID" value="NZ_AP018437.1"/>
</dbReference>
<dbReference type="InterPro" id="IPR003594">
    <property type="entry name" value="HATPase_dom"/>
</dbReference>
<dbReference type="InterPro" id="IPR036097">
    <property type="entry name" value="HisK_dim/P_sf"/>
</dbReference>
<evidence type="ECO:0000259" key="11">
    <source>
        <dbReference type="PROSITE" id="PS50112"/>
    </source>
</evidence>
<dbReference type="Pfam" id="PF00512">
    <property type="entry name" value="HisKA"/>
    <property type="match status" value="1"/>
</dbReference>